<dbReference type="Gene3D" id="3.40.50.1110">
    <property type="entry name" value="SGNH hydrolase"/>
    <property type="match status" value="1"/>
</dbReference>
<evidence type="ECO:0000259" key="2">
    <source>
        <dbReference type="Pfam" id="PF13472"/>
    </source>
</evidence>
<dbReference type="STRING" id="1675527.AIOL_003094"/>
<dbReference type="SUPFAM" id="SSF52266">
    <property type="entry name" value="SGNH hydrolase"/>
    <property type="match status" value="1"/>
</dbReference>
<feature type="chain" id="PRO_5005320231" evidence="1">
    <location>
        <begin position="18"/>
        <end position="214"/>
    </location>
</feature>
<dbReference type="CDD" id="cd01822">
    <property type="entry name" value="Lysophospholipase_L1_like"/>
    <property type="match status" value="1"/>
</dbReference>
<keyword evidence="1" id="KW-0732">Signal</keyword>
<dbReference type="Proteomes" id="UP000037178">
    <property type="component" value="Unassembled WGS sequence"/>
</dbReference>
<gene>
    <name evidence="3" type="ORF">AIOL_003094</name>
</gene>
<evidence type="ECO:0000313" key="3">
    <source>
        <dbReference type="EMBL" id="KMW58123.1"/>
    </source>
</evidence>
<dbReference type="GO" id="GO:0004064">
    <property type="term" value="F:arylesterase activity"/>
    <property type="evidence" value="ECO:0007669"/>
    <property type="project" value="UniProtKB-EC"/>
</dbReference>
<accession>A0A0J9GXA7</accession>
<dbReference type="EMBL" id="LFTY01000002">
    <property type="protein sequence ID" value="KMW58123.1"/>
    <property type="molecule type" value="Genomic_DNA"/>
</dbReference>
<dbReference type="EC" id="3.1.1.2" evidence="3"/>
<proteinExistence type="predicted"/>
<dbReference type="GO" id="GO:0004622">
    <property type="term" value="F:phosphatidylcholine lysophospholipase activity"/>
    <property type="evidence" value="ECO:0007669"/>
    <property type="project" value="TreeGrafter"/>
</dbReference>
<sequence>MRKLVLAGILVASPLAADEAADQAVIAMLGDSLTAGYGLAPDAGLVPVLERWLQAQGAQVRLINAGVSGDTTAGGLARIDWTLTPEVEGLVVALGANDLLRGLDPAAARTNLRGILEAGRDAGVAILVVGVPAPLNYGADYKAEFDAIYPDLAQEFGALYVEDLLAPMQEATADGTRLETFLQPDRLHPNPAGLELIVAGLGPQMLALVVRIAQ</sequence>
<protein>
    <submittedName>
        <fullName evidence="3">Arylesterase</fullName>
        <ecNumber evidence="3">3.1.1.2</ecNumber>
    </submittedName>
</protein>
<organism evidence="3 4">
    <name type="scientific">Candidatus Rhodobacter oscarellae</name>
    <dbReference type="NCBI Taxonomy" id="1675527"/>
    <lineage>
        <taxon>Bacteria</taxon>
        <taxon>Pseudomonadati</taxon>
        <taxon>Pseudomonadota</taxon>
        <taxon>Alphaproteobacteria</taxon>
        <taxon>Rhodobacterales</taxon>
        <taxon>Rhodobacter group</taxon>
        <taxon>Rhodobacter</taxon>
    </lineage>
</organism>
<dbReference type="AlphaFoldDB" id="A0A0J9GXA7"/>
<dbReference type="PANTHER" id="PTHR30383">
    <property type="entry name" value="THIOESTERASE 1/PROTEASE 1/LYSOPHOSPHOLIPASE L1"/>
    <property type="match status" value="1"/>
</dbReference>
<evidence type="ECO:0000256" key="1">
    <source>
        <dbReference type="SAM" id="SignalP"/>
    </source>
</evidence>
<dbReference type="Pfam" id="PF13472">
    <property type="entry name" value="Lipase_GDSL_2"/>
    <property type="match status" value="1"/>
</dbReference>
<keyword evidence="4" id="KW-1185">Reference proteome</keyword>
<dbReference type="PATRIC" id="fig|1675527.3.peg.3236"/>
<feature type="signal peptide" evidence="1">
    <location>
        <begin position="1"/>
        <end position="17"/>
    </location>
</feature>
<comment type="caution">
    <text evidence="3">The sequence shown here is derived from an EMBL/GenBank/DDBJ whole genome shotgun (WGS) entry which is preliminary data.</text>
</comment>
<dbReference type="InterPro" id="IPR036514">
    <property type="entry name" value="SGNH_hydro_sf"/>
</dbReference>
<dbReference type="InterPro" id="IPR013830">
    <property type="entry name" value="SGNH_hydro"/>
</dbReference>
<reference evidence="3 4" key="1">
    <citation type="submission" date="2015-06" db="EMBL/GenBank/DDBJ databases">
        <title>Draft genome sequence of an Alphaproteobacteria species associated to the Mediterranean sponge Oscarella lobularis.</title>
        <authorList>
            <person name="Jourda C."/>
            <person name="Santini S."/>
            <person name="Claverie J.-M."/>
        </authorList>
    </citation>
    <scope>NUCLEOTIDE SEQUENCE [LARGE SCALE GENOMIC DNA]</scope>
    <source>
        <strain evidence="3">IGS</strain>
    </source>
</reference>
<feature type="domain" description="SGNH hydrolase-type esterase" evidence="2">
    <location>
        <begin position="29"/>
        <end position="193"/>
    </location>
</feature>
<name>A0A0J9GXA7_9RHOB</name>
<keyword evidence="3" id="KW-0378">Hydrolase</keyword>
<dbReference type="InterPro" id="IPR051532">
    <property type="entry name" value="Ester_Hydrolysis_Enzymes"/>
</dbReference>
<evidence type="ECO:0000313" key="4">
    <source>
        <dbReference type="Proteomes" id="UP000037178"/>
    </source>
</evidence>
<dbReference type="PANTHER" id="PTHR30383:SF24">
    <property type="entry name" value="THIOESTERASE 1_PROTEASE 1_LYSOPHOSPHOLIPASE L1"/>
    <property type="match status" value="1"/>
</dbReference>